<feature type="transmembrane region" description="Helical" evidence="1">
    <location>
        <begin position="167"/>
        <end position="190"/>
    </location>
</feature>
<protein>
    <submittedName>
        <fullName evidence="2">EpsG family protein</fullName>
    </submittedName>
</protein>
<dbReference type="AlphaFoldDB" id="A0A3S0JNI7"/>
<reference evidence="2 3" key="1">
    <citation type="submission" date="2018-12" db="EMBL/GenBank/DDBJ databases">
        <authorList>
            <person name="Yu L."/>
        </authorList>
    </citation>
    <scope>NUCLEOTIDE SEQUENCE [LARGE SCALE GENOMIC DNA]</scope>
    <source>
        <strain evidence="2 3">S5H2222</strain>
    </source>
</reference>
<accession>A0A3S0JNI7</accession>
<feature type="transmembrane region" description="Helical" evidence="1">
    <location>
        <begin position="142"/>
        <end position="160"/>
    </location>
</feature>
<feature type="transmembrane region" description="Helical" evidence="1">
    <location>
        <begin position="93"/>
        <end position="112"/>
    </location>
</feature>
<name>A0A3S0JNI7_9BACI</name>
<gene>
    <name evidence="2" type="ORF">EKG35_12370</name>
</gene>
<feature type="transmembrane region" description="Helical" evidence="1">
    <location>
        <begin position="196"/>
        <end position="213"/>
    </location>
</feature>
<keyword evidence="1" id="KW-1133">Transmembrane helix</keyword>
<dbReference type="RefSeq" id="WP_126294778.1">
    <property type="nucleotide sequence ID" value="NZ_CP155468.1"/>
</dbReference>
<feature type="transmembrane region" description="Helical" evidence="1">
    <location>
        <begin position="250"/>
        <end position="271"/>
    </location>
</feature>
<feature type="transmembrane region" description="Helical" evidence="1">
    <location>
        <begin position="310"/>
        <end position="329"/>
    </location>
</feature>
<evidence type="ECO:0000256" key="1">
    <source>
        <dbReference type="SAM" id="Phobius"/>
    </source>
</evidence>
<organism evidence="2 3">
    <name type="scientific">Lysinibacillus telephonicus</name>
    <dbReference type="NCBI Taxonomy" id="1714840"/>
    <lineage>
        <taxon>Bacteria</taxon>
        <taxon>Bacillati</taxon>
        <taxon>Bacillota</taxon>
        <taxon>Bacilli</taxon>
        <taxon>Bacillales</taxon>
        <taxon>Bacillaceae</taxon>
        <taxon>Lysinibacillus</taxon>
    </lineage>
</organism>
<dbReference type="OrthoDB" id="2832986at2"/>
<feature type="transmembrane region" description="Helical" evidence="1">
    <location>
        <begin position="6"/>
        <end position="22"/>
    </location>
</feature>
<proteinExistence type="predicted"/>
<evidence type="ECO:0000313" key="3">
    <source>
        <dbReference type="Proteomes" id="UP000276349"/>
    </source>
</evidence>
<dbReference type="EMBL" id="RXNR01000034">
    <property type="protein sequence ID" value="RTQ92077.1"/>
    <property type="molecule type" value="Genomic_DNA"/>
</dbReference>
<feature type="transmembrane region" description="Helical" evidence="1">
    <location>
        <begin position="119"/>
        <end position="136"/>
    </location>
</feature>
<dbReference type="InterPro" id="IPR049458">
    <property type="entry name" value="EpsG-like"/>
</dbReference>
<evidence type="ECO:0000313" key="2">
    <source>
        <dbReference type="EMBL" id="RTQ92077.1"/>
    </source>
</evidence>
<keyword evidence="3" id="KW-1185">Reference proteome</keyword>
<keyword evidence="1" id="KW-0812">Transmembrane</keyword>
<feature type="transmembrane region" description="Helical" evidence="1">
    <location>
        <begin position="283"/>
        <end position="303"/>
    </location>
</feature>
<comment type="caution">
    <text evidence="2">The sequence shown here is derived from an EMBL/GenBank/DDBJ whole genome shotgun (WGS) entry which is preliminary data.</text>
</comment>
<feature type="transmembrane region" description="Helical" evidence="1">
    <location>
        <begin position="335"/>
        <end position="354"/>
    </location>
</feature>
<feature type="transmembrane region" description="Helical" evidence="1">
    <location>
        <begin position="42"/>
        <end position="61"/>
    </location>
</feature>
<sequence>MLVYTLLPILVFYGLVLQRLTIKKNFYNLQTERYTSQKKNTLMFCFLLLWLLAVFKGLTVGTDASMYYQFFKSENYEIFEPGISFIYNIANKYNNYILFSFIVYLIFLFFISKGIEKNCPNYLISILFFILTYVYLTSFNQVRQLIAVSLIFCFINFLLSKKDRYKFVVIILIALLFHRSAIFLFLLFLVPKSKFNIKYIIPFFILTIILYFISDFKDFVGKFIINFSGFYAEKYEVNTKHFFSVNKEKGIVELMPVIFQMGILVFTHFYLDAKKNLNINYHLFYFSYNIITINLCLYAIAGIEAVDRIQLYLSVFNIYFYSLLFHQLLNDTNKYMVRLVPFLILLFWLVYYFLRILTNNQGIVPYTFLN</sequence>
<dbReference type="Pfam" id="PF14897">
    <property type="entry name" value="EpsG"/>
    <property type="match status" value="1"/>
</dbReference>
<dbReference type="Proteomes" id="UP000276349">
    <property type="component" value="Unassembled WGS sequence"/>
</dbReference>
<keyword evidence="1" id="KW-0472">Membrane</keyword>